<evidence type="ECO:0000313" key="3">
    <source>
        <dbReference type="Proteomes" id="UP000053825"/>
    </source>
</evidence>
<evidence type="ECO:0000256" key="1">
    <source>
        <dbReference type="SAM" id="MobiDB-lite"/>
    </source>
</evidence>
<protein>
    <submittedName>
        <fullName evidence="2">Uncharacterized protein</fullName>
    </submittedName>
</protein>
<gene>
    <name evidence="2" type="ORF">WH47_10225</name>
</gene>
<accession>A0A0L7R4J3</accession>
<proteinExistence type="predicted"/>
<evidence type="ECO:0000313" key="2">
    <source>
        <dbReference type="EMBL" id="KOC65763.1"/>
    </source>
</evidence>
<feature type="region of interest" description="Disordered" evidence="1">
    <location>
        <begin position="110"/>
        <end position="129"/>
    </location>
</feature>
<name>A0A0L7R4J3_9HYME</name>
<feature type="non-terminal residue" evidence="2">
    <location>
        <position position="1"/>
    </location>
</feature>
<sequence>VVFARLANGVLRTDVYRDFQPVISTQPPLGYLPTTNVAFSKLSQHAALANQALDNDFKDVGASGSGGFAERQTQPGYLYLKPLLIDLKLPSKNQTIKSVIDKQRFPKEVQSVDETATRRPSGNARHRDEIEYHPRVSQRSSYQVVETQDEYLTDNSRRATPRYRGKVETRNPSHNSQDITTAIKALDHFLSRVLNDDGYNSEVHPPSNPALALVLSRYGRYVPGARNPRVYAHMAVNNIHNNKPFGSYKLECEELPTYVRR</sequence>
<reference evidence="2 3" key="1">
    <citation type="submission" date="2015-07" db="EMBL/GenBank/DDBJ databases">
        <title>The genome of Habropoda laboriosa.</title>
        <authorList>
            <person name="Pan H."/>
            <person name="Kapheim K."/>
        </authorList>
    </citation>
    <scope>NUCLEOTIDE SEQUENCE [LARGE SCALE GENOMIC DNA]</scope>
    <source>
        <strain evidence="2">0110345459</strain>
    </source>
</reference>
<dbReference type="AlphaFoldDB" id="A0A0L7R4J3"/>
<dbReference type="Proteomes" id="UP000053825">
    <property type="component" value="Unassembled WGS sequence"/>
</dbReference>
<keyword evidence="3" id="KW-1185">Reference proteome</keyword>
<dbReference type="EMBL" id="KQ414657">
    <property type="protein sequence ID" value="KOC65763.1"/>
    <property type="molecule type" value="Genomic_DNA"/>
</dbReference>
<organism evidence="2 3">
    <name type="scientific">Habropoda laboriosa</name>
    <dbReference type="NCBI Taxonomy" id="597456"/>
    <lineage>
        <taxon>Eukaryota</taxon>
        <taxon>Metazoa</taxon>
        <taxon>Ecdysozoa</taxon>
        <taxon>Arthropoda</taxon>
        <taxon>Hexapoda</taxon>
        <taxon>Insecta</taxon>
        <taxon>Pterygota</taxon>
        <taxon>Neoptera</taxon>
        <taxon>Endopterygota</taxon>
        <taxon>Hymenoptera</taxon>
        <taxon>Apocrita</taxon>
        <taxon>Aculeata</taxon>
        <taxon>Apoidea</taxon>
        <taxon>Anthophila</taxon>
        <taxon>Apidae</taxon>
        <taxon>Habropoda</taxon>
    </lineage>
</organism>